<evidence type="ECO:0000313" key="3">
    <source>
        <dbReference type="Proteomes" id="UP001385951"/>
    </source>
</evidence>
<evidence type="ECO:0000259" key="1">
    <source>
        <dbReference type="Pfam" id="PF13621"/>
    </source>
</evidence>
<gene>
    <name evidence="2" type="ORF">QCA50_000445</name>
</gene>
<dbReference type="AlphaFoldDB" id="A0AAW0GUM4"/>
<keyword evidence="3" id="KW-1185">Reference proteome</keyword>
<feature type="domain" description="Cupin-like" evidence="1">
    <location>
        <begin position="35"/>
        <end position="116"/>
    </location>
</feature>
<protein>
    <recommendedName>
        <fullName evidence="1">Cupin-like domain-containing protein</fullName>
    </recommendedName>
</protein>
<proteinExistence type="predicted"/>
<reference evidence="2 3" key="1">
    <citation type="submission" date="2022-09" db="EMBL/GenBank/DDBJ databases">
        <authorList>
            <person name="Palmer J.M."/>
        </authorList>
    </citation>
    <scope>NUCLEOTIDE SEQUENCE [LARGE SCALE GENOMIC DNA]</scope>
    <source>
        <strain evidence="2 3">DSM 7382</strain>
    </source>
</reference>
<comment type="caution">
    <text evidence="2">The sequence shown here is derived from an EMBL/GenBank/DDBJ whole genome shotgun (WGS) entry which is preliminary data.</text>
</comment>
<dbReference type="InterPro" id="IPR014710">
    <property type="entry name" value="RmlC-like_jellyroll"/>
</dbReference>
<sequence>MAEDGNKKFLMHISQEYFDLNGSHYDTLDELPTSLEFSKLVRIARPVLMKGCTAPQALSKWTDEYLIQRSGDQPISVAVTPNGRADAITRGPGDKLYFVEPLTETMTMAEFLSNLSPG</sequence>
<dbReference type="Gene3D" id="2.60.120.10">
    <property type="entry name" value="Jelly Rolls"/>
    <property type="match status" value="1"/>
</dbReference>
<dbReference type="EMBL" id="JASBNA010000001">
    <property type="protein sequence ID" value="KAK7695807.1"/>
    <property type="molecule type" value="Genomic_DNA"/>
</dbReference>
<organism evidence="2 3">
    <name type="scientific">Cerrena zonata</name>
    <dbReference type="NCBI Taxonomy" id="2478898"/>
    <lineage>
        <taxon>Eukaryota</taxon>
        <taxon>Fungi</taxon>
        <taxon>Dikarya</taxon>
        <taxon>Basidiomycota</taxon>
        <taxon>Agaricomycotina</taxon>
        <taxon>Agaricomycetes</taxon>
        <taxon>Polyporales</taxon>
        <taxon>Cerrenaceae</taxon>
        <taxon>Cerrena</taxon>
    </lineage>
</organism>
<dbReference type="SUPFAM" id="SSF51197">
    <property type="entry name" value="Clavaminate synthase-like"/>
    <property type="match status" value="1"/>
</dbReference>
<accession>A0AAW0GUM4</accession>
<dbReference type="InterPro" id="IPR041667">
    <property type="entry name" value="Cupin_8"/>
</dbReference>
<name>A0AAW0GUM4_9APHY</name>
<evidence type="ECO:0000313" key="2">
    <source>
        <dbReference type="EMBL" id="KAK7695807.1"/>
    </source>
</evidence>
<dbReference type="Pfam" id="PF13621">
    <property type="entry name" value="Cupin_8"/>
    <property type="match status" value="1"/>
</dbReference>
<dbReference type="Proteomes" id="UP001385951">
    <property type="component" value="Unassembled WGS sequence"/>
</dbReference>